<organism evidence="1 2">
    <name type="scientific">Burkholderia phage BcepSauron</name>
    <dbReference type="NCBI Taxonomy" id="2530033"/>
    <lineage>
        <taxon>Viruses</taxon>
        <taxon>Duplodnaviria</taxon>
        <taxon>Heunggongvirae</taxon>
        <taxon>Uroviricota</taxon>
        <taxon>Caudoviricetes</taxon>
        <taxon>Sarumanvirus</taxon>
        <taxon>Sarumanvirus bcepsauron</taxon>
    </lineage>
</organism>
<gene>
    <name evidence="1" type="ORF">BcepSauron_436</name>
</gene>
<evidence type="ECO:0000313" key="2">
    <source>
        <dbReference type="Proteomes" id="UP000301424"/>
    </source>
</evidence>
<dbReference type="EMBL" id="MK552141">
    <property type="protein sequence ID" value="QBQ74816.1"/>
    <property type="molecule type" value="Genomic_DNA"/>
</dbReference>
<dbReference type="Proteomes" id="UP000301424">
    <property type="component" value="Segment"/>
</dbReference>
<protein>
    <submittedName>
        <fullName evidence="1">Uncharacterized protein</fullName>
    </submittedName>
</protein>
<accession>A0A482MMV9</accession>
<name>A0A482MMV9_9CAUD</name>
<evidence type="ECO:0000313" key="1">
    <source>
        <dbReference type="EMBL" id="QBQ74816.1"/>
    </source>
</evidence>
<reference evidence="1 2" key="1">
    <citation type="submission" date="2019-02" db="EMBL/GenBank/DDBJ databases">
        <title>Complete genome sequence of Burkholderia cenocepacia phage BcepSauron.</title>
        <authorList>
            <person name="Park K."/>
            <person name="Gonzalez C."/>
            <person name="Liu M."/>
            <person name="Gill J."/>
        </authorList>
    </citation>
    <scope>NUCLEOTIDE SEQUENCE [LARGE SCALE GENOMIC DNA]</scope>
</reference>
<keyword evidence="2" id="KW-1185">Reference proteome</keyword>
<sequence>MSEAYGWDRLLTRRPHPASVTIHRVLLAQLCAPEYAHLKSFESRVRCVDEKRDEDAISFHWCIDGSDLSRDLTILINYAVQNVRIALRNGPHPDSTTIYHEQDWKWVMDRVLDTIYRTRI</sequence>
<proteinExistence type="predicted"/>